<keyword evidence="2" id="KW-1185">Reference proteome</keyword>
<dbReference type="PANTHER" id="PTHR17985">
    <property type="entry name" value="SER/THR-RICH PROTEIN T10 IN DGCR REGION"/>
    <property type="match status" value="1"/>
</dbReference>
<dbReference type="Proteomes" id="UP001597301">
    <property type="component" value="Unassembled WGS sequence"/>
</dbReference>
<dbReference type="RefSeq" id="WP_380772963.1">
    <property type="nucleotide sequence ID" value="NZ_JBHUEO010000012.1"/>
</dbReference>
<gene>
    <name evidence="1" type="ORF">ACFSCZ_06330</name>
</gene>
<protein>
    <submittedName>
        <fullName evidence="1">NRDE family protein</fullName>
    </submittedName>
</protein>
<name>A0ABW4KDT7_9BACI</name>
<evidence type="ECO:0000313" key="2">
    <source>
        <dbReference type="Proteomes" id="UP001597301"/>
    </source>
</evidence>
<dbReference type="EMBL" id="JBHUEO010000012">
    <property type="protein sequence ID" value="MFD1706370.1"/>
    <property type="molecule type" value="Genomic_DNA"/>
</dbReference>
<proteinExistence type="predicted"/>
<dbReference type="Gene3D" id="3.60.60.10">
    <property type="entry name" value="Penicillin V Acylase, Chain A"/>
    <property type="match status" value="1"/>
</dbReference>
<reference evidence="2" key="1">
    <citation type="journal article" date="2019" name="Int. J. Syst. Evol. Microbiol.">
        <title>The Global Catalogue of Microorganisms (GCM) 10K type strain sequencing project: providing services to taxonomists for standard genome sequencing and annotation.</title>
        <authorList>
            <consortium name="The Broad Institute Genomics Platform"/>
            <consortium name="The Broad Institute Genome Sequencing Center for Infectious Disease"/>
            <person name="Wu L."/>
            <person name="Ma J."/>
        </authorList>
    </citation>
    <scope>NUCLEOTIDE SEQUENCE [LARGE SCALE GENOMIC DNA]</scope>
    <source>
        <strain evidence="2">CGMCC 1.12295</strain>
    </source>
</reference>
<dbReference type="InterPro" id="IPR008551">
    <property type="entry name" value="TANGO2"/>
</dbReference>
<organism evidence="1 2">
    <name type="scientific">Siminovitchia sediminis</name>
    <dbReference type="NCBI Taxonomy" id="1274353"/>
    <lineage>
        <taxon>Bacteria</taxon>
        <taxon>Bacillati</taxon>
        <taxon>Bacillota</taxon>
        <taxon>Bacilli</taxon>
        <taxon>Bacillales</taxon>
        <taxon>Bacillaceae</taxon>
        <taxon>Siminovitchia</taxon>
    </lineage>
</organism>
<accession>A0ABW4KDT7</accession>
<dbReference type="Pfam" id="PF05742">
    <property type="entry name" value="TANGO2"/>
    <property type="match status" value="1"/>
</dbReference>
<evidence type="ECO:0000313" key="1">
    <source>
        <dbReference type="EMBL" id="MFD1706370.1"/>
    </source>
</evidence>
<dbReference type="PANTHER" id="PTHR17985:SF8">
    <property type="entry name" value="TRANSPORT AND GOLGI ORGANIZATION PROTEIN 2 HOMOLOG"/>
    <property type="match status" value="1"/>
</dbReference>
<sequence length="259" mass="29924">MCIIFAAYRSHPDYELIIAANRDEFYRRPSKAAHFWDDEPNILAGRDLKQMGTWMGITKSGRFAALTNYRSPAEFQKPYKRSRGQIVKDFLAGNEAPIEFLKRLQHKKEEYRGFNILVGDQKELYYYSNIGNQIQKLQAGIYGLSNDQLDTPWPKAEKGKQHLQQLLNRSNWNCEDLFKLLADHDPAPSDKLPQTGIPVELEKMLSSIFIQSPDYGTRCSTVLLIDREHEVHFVERTFDGGTIQDQAFRFRLTAEEAST</sequence>
<comment type="caution">
    <text evidence="1">The sequence shown here is derived from an EMBL/GenBank/DDBJ whole genome shotgun (WGS) entry which is preliminary data.</text>
</comment>